<sequence>MNDSCSLFHKFIRLIRSILHILLFIFLWILLGLWISNDQLHKTFSFRTFVQINMNYWYKIFTFIAFIQCITFTLFFATLHSIYLILHYKNFLQGLELKNLPKLYSFITSFDFVLSLTFVYINGTLLCFFGYIIGYNQRQEIIFSLYGYGITGILVFYTVLMSFNNLLIKKKQRTFGVCCDEEETL</sequence>
<evidence type="ECO:0000313" key="3">
    <source>
        <dbReference type="WBParaSite" id="SVE_1645000.1"/>
    </source>
</evidence>
<name>A0A0K0FVT3_STRVS</name>
<reference evidence="3" key="2">
    <citation type="submission" date="2015-08" db="UniProtKB">
        <authorList>
            <consortium name="WormBaseParasite"/>
        </authorList>
    </citation>
    <scope>IDENTIFICATION</scope>
</reference>
<dbReference type="WBParaSite" id="SVE_1645000.1">
    <property type="protein sequence ID" value="SVE_1645000.1"/>
    <property type="gene ID" value="SVE_1645000"/>
</dbReference>
<keyword evidence="2" id="KW-1185">Reference proteome</keyword>
<dbReference type="Proteomes" id="UP000035680">
    <property type="component" value="Unassembled WGS sequence"/>
</dbReference>
<feature type="transmembrane region" description="Helical" evidence="1">
    <location>
        <begin position="18"/>
        <end position="36"/>
    </location>
</feature>
<accession>A0A0K0FVT3</accession>
<feature type="transmembrane region" description="Helical" evidence="1">
    <location>
        <begin position="56"/>
        <end position="86"/>
    </location>
</feature>
<evidence type="ECO:0000313" key="2">
    <source>
        <dbReference type="Proteomes" id="UP000035680"/>
    </source>
</evidence>
<keyword evidence="1" id="KW-0472">Membrane</keyword>
<keyword evidence="1" id="KW-0812">Transmembrane</keyword>
<organism evidence="2 3">
    <name type="scientific">Strongyloides venezuelensis</name>
    <name type="common">Threadworm</name>
    <dbReference type="NCBI Taxonomy" id="75913"/>
    <lineage>
        <taxon>Eukaryota</taxon>
        <taxon>Metazoa</taxon>
        <taxon>Ecdysozoa</taxon>
        <taxon>Nematoda</taxon>
        <taxon>Chromadorea</taxon>
        <taxon>Rhabditida</taxon>
        <taxon>Tylenchina</taxon>
        <taxon>Panagrolaimomorpha</taxon>
        <taxon>Strongyloidoidea</taxon>
        <taxon>Strongyloididae</taxon>
        <taxon>Strongyloides</taxon>
    </lineage>
</organism>
<proteinExistence type="predicted"/>
<feature type="transmembrane region" description="Helical" evidence="1">
    <location>
        <begin position="145"/>
        <end position="163"/>
    </location>
</feature>
<dbReference type="AlphaFoldDB" id="A0A0K0FVT3"/>
<evidence type="ECO:0000256" key="1">
    <source>
        <dbReference type="SAM" id="Phobius"/>
    </source>
</evidence>
<protein>
    <submittedName>
        <fullName evidence="3">Transmembrane protein</fullName>
    </submittedName>
</protein>
<keyword evidence="1" id="KW-1133">Transmembrane helix</keyword>
<feature type="transmembrane region" description="Helical" evidence="1">
    <location>
        <begin position="106"/>
        <end position="133"/>
    </location>
</feature>
<reference evidence="2" key="1">
    <citation type="submission" date="2014-07" db="EMBL/GenBank/DDBJ databases">
        <authorList>
            <person name="Martin A.A"/>
            <person name="De Silva N."/>
        </authorList>
    </citation>
    <scope>NUCLEOTIDE SEQUENCE</scope>
</reference>